<dbReference type="InterPro" id="IPR027961">
    <property type="entry name" value="DUF4442"/>
</dbReference>
<accession>A0A6J6EQE0</accession>
<proteinExistence type="predicted"/>
<sequence>MSEPGWMQNVQAHAVCPTDDLFTLERGPMTDGRRRLDLSPGPAAHGADGLPAPGLLFLLADSVIGSACVWSLDPHEVVVTSSLHVEVHLRPWAAHRSVGGTGGEAHRYHGGIASSGTVHDGDGRVVASVSGRFALFTVGERQGGNVAEPPSDTAVVDEPPAADPHPLLGSEVYRTLGTRFVELGPDHLTLTFTARPVLANERHGLHGGSGALMGERACDALIRAVAAPDREILPVTMSVAFLRPIPADGSTVSCTARIEHLGRQLVAVQSVLHTPAGKPAVVVDVVAAGVERPG</sequence>
<protein>
    <submittedName>
        <fullName evidence="1">Unannotated protein</fullName>
    </submittedName>
</protein>
<dbReference type="SUPFAM" id="SSF54637">
    <property type="entry name" value="Thioesterase/thiol ester dehydrase-isomerase"/>
    <property type="match status" value="2"/>
</dbReference>
<dbReference type="InterPro" id="IPR029069">
    <property type="entry name" value="HotDog_dom_sf"/>
</dbReference>
<dbReference type="CDD" id="cd03443">
    <property type="entry name" value="PaaI_thioesterase"/>
    <property type="match status" value="1"/>
</dbReference>
<name>A0A6J6EQE0_9ZZZZ</name>
<gene>
    <name evidence="1" type="ORF">UFOPK1493_02869</name>
</gene>
<reference evidence="1" key="1">
    <citation type="submission" date="2020-05" db="EMBL/GenBank/DDBJ databases">
        <authorList>
            <person name="Chiriac C."/>
            <person name="Salcher M."/>
            <person name="Ghai R."/>
            <person name="Kavagutti S V."/>
        </authorList>
    </citation>
    <scope>NUCLEOTIDE SEQUENCE</scope>
</reference>
<dbReference type="EMBL" id="CAEZSR010000135">
    <property type="protein sequence ID" value="CAB4578277.1"/>
    <property type="molecule type" value="Genomic_DNA"/>
</dbReference>
<organism evidence="1">
    <name type="scientific">freshwater metagenome</name>
    <dbReference type="NCBI Taxonomy" id="449393"/>
    <lineage>
        <taxon>unclassified sequences</taxon>
        <taxon>metagenomes</taxon>
        <taxon>ecological metagenomes</taxon>
    </lineage>
</organism>
<dbReference type="AlphaFoldDB" id="A0A6J6EQE0"/>
<dbReference type="Gene3D" id="3.10.129.10">
    <property type="entry name" value="Hotdog Thioesterase"/>
    <property type="match status" value="2"/>
</dbReference>
<evidence type="ECO:0000313" key="1">
    <source>
        <dbReference type="EMBL" id="CAB4578277.1"/>
    </source>
</evidence>
<dbReference type="Pfam" id="PF14539">
    <property type="entry name" value="DUF4442"/>
    <property type="match status" value="1"/>
</dbReference>